<accession>A0A3Q2R0S5</accession>
<reference evidence="1" key="1">
    <citation type="submission" date="2025-08" db="UniProtKB">
        <authorList>
            <consortium name="Ensembl"/>
        </authorList>
    </citation>
    <scope>IDENTIFICATION</scope>
</reference>
<dbReference type="GO" id="GO:0030681">
    <property type="term" value="C:multimeric ribonuclease P complex"/>
    <property type="evidence" value="ECO:0007669"/>
    <property type="project" value="TreeGrafter"/>
</dbReference>
<dbReference type="GO" id="GO:0004526">
    <property type="term" value="F:ribonuclease P activity"/>
    <property type="evidence" value="ECO:0007669"/>
    <property type="project" value="TreeGrafter"/>
</dbReference>
<dbReference type="PANTHER" id="PTHR15396">
    <property type="entry name" value="RIBONUCLEASE P PROTEIN SUBUNIT P40"/>
    <property type="match status" value="1"/>
</dbReference>
<dbReference type="Ensembl" id="ENSFHET00000028808.1">
    <property type="protein sequence ID" value="ENSFHEP00000033974.1"/>
    <property type="gene ID" value="ENSFHEG00000021429.1"/>
</dbReference>
<dbReference type="GO" id="GO:0001682">
    <property type="term" value="P:tRNA 5'-leader removal"/>
    <property type="evidence" value="ECO:0007669"/>
    <property type="project" value="InterPro"/>
</dbReference>
<dbReference type="Proteomes" id="UP000265000">
    <property type="component" value="Unplaced"/>
</dbReference>
<dbReference type="STRING" id="8078.ENSFHEP00000033974"/>
<name>A0A3Q2R0S5_FUNHE</name>
<evidence type="ECO:0000313" key="1">
    <source>
        <dbReference type="Ensembl" id="ENSFHEP00000033974.1"/>
    </source>
</evidence>
<dbReference type="InterPro" id="IPR013893">
    <property type="entry name" value="RNase_P_Rpp40"/>
</dbReference>
<dbReference type="GO" id="GO:0000172">
    <property type="term" value="C:ribonuclease MRP complex"/>
    <property type="evidence" value="ECO:0007669"/>
    <property type="project" value="TreeGrafter"/>
</dbReference>
<protein>
    <submittedName>
        <fullName evidence="1">Ribonuclease P/MRP 40 subunit</fullName>
    </submittedName>
</protein>
<keyword evidence="2" id="KW-1185">Reference proteome</keyword>
<dbReference type="PANTHER" id="PTHR15396:SF1">
    <property type="entry name" value="RIBONUCLEASE P PROTEIN SUBUNIT P40"/>
    <property type="match status" value="1"/>
</dbReference>
<dbReference type="GO" id="GO:0000447">
    <property type="term" value="P:endonucleolytic cleavage in ITS1 to separate SSU-rRNA from 5.8S rRNA and LSU-rRNA from tricistronic rRNA transcript (SSU-rRNA, 5.8S rRNA, LSU-rRNA)"/>
    <property type="evidence" value="ECO:0007669"/>
    <property type="project" value="TreeGrafter"/>
</dbReference>
<evidence type="ECO:0000313" key="2">
    <source>
        <dbReference type="Proteomes" id="UP000265000"/>
    </source>
</evidence>
<dbReference type="Pfam" id="PF08584">
    <property type="entry name" value="Ribonuc_P_40"/>
    <property type="match status" value="1"/>
</dbReference>
<sequence length="391" mass="43689">MLHHVPNSLPVHCVTTATRLAAVTSRPNEDQKRIRKKLNPVKMCADLSRTPRNLLVCERSSFLDEKNRLSFQVEQLRFNYKVSLLLPECGSAPSHLESTLNSFSRFYLVKKLPIYELLDKDFLQNAVYQGSVYGLSFGTRIDEDNCVALMPNGRLVLSLDKDSYEMLGFEGRPSRFNHRTCSRFVVPVDLKERSMAPGSPGYRRLLRALSSHLKLQTDFLISHHPGGGASLKALLSRYDWSERRPEVCSRRLSDLVCPDLRSCDPHSLLEWLGAADADVSCENSSSSFLSTLTCPEPTTTLAAALSASVSGLLLPQDVQRLVEQLRCHLQQEQTASWASVTVHGFADGPVSWGDEEHGVLTGGENFYNLLMFQDHTYRLHLATGPQDGCPP</sequence>
<dbReference type="GeneTree" id="ENSGT00390000014167"/>
<organism evidence="1 2">
    <name type="scientific">Fundulus heteroclitus</name>
    <name type="common">Killifish</name>
    <name type="synonym">Mummichog</name>
    <dbReference type="NCBI Taxonomy" id="8078"/>
    <lineage>
        <taxon>Eukaryota</taxon>
        <taxon>Metazoa</taxon>
        <taxon>Chordata</taxon>
        <taxon>Craniata</taxon>
        <taxon>Vertebrata</taxon>
        <taxon>Euteleostomi</taxon>
        <taxon>Actinopterygii</taxon>
        <taxon>Neopterygii</taxon>
        <taxon>Teleostei</taxon>
        <taxon>Neoteleostei</taxon>
        <taxon>Acanthomorphata</taxon>
        <taxon>Ovalentaria</taxon>
        <taxon>Atherinomorphae</taxon>
        <taxon>Cyprinodontiformes</taxon>
        <taxon>Fundulidae</taxon>
        <taxon>Fundulus</taxon>
    </lineage>
</organism>
<dbReference type="AlphaFoldDB" id="A0A3Q2R0S5"/>
<reference evidence="1" key="2">
    <citation type="submission" date="2025-09" db="UniProtKB">
        <authorList>
            <consortium name="Ensembl"/>
        </authorList>
    </citation>
    <scope>IDENTIFICATION</scope>
</reference>
<proteinExistence type="predicted"/>
<dbReference type="GO" id="GO:0000171">
    <property type="term" value="F:ribonuclease MRP activity"/>
    <property type="evidence" value="ECO:0007669"/>
    <property type="project" value="TreeGrafter"/>
</dbReference>